<feature type="domain" description="VTT" evidence="11">
    <location>
        <begin position="94"/>
        <end position="209"/>
    </location>
</feature>
<dbReference type="PANTHER" id="PTHR47549:SF1">
    <property type="entry name" value="GOLGI APPARATUS MEMBRANE PROTEIN TVP38"/>
    <property type="match status" value="1"/>
</dbReference>
<feature type="transmembrane region" description="Helical" evidence="10">
    <location>
        <begin position="187"/>
        <end position="208"/>
    </location>
</feature>
<dbReference type="InterPro" id="IPR051076">
    <property type="entry name" value="Golgi_membrane_TVP38/TMEM64"/>
</dbReference>
<evidence type="ECO:0000256" key="5">
    <source>
        <dbReference type="ARBA" id="ARBA00020673"/>
    </source>
</evidence>
<evidence type="ECO:0000256" key="9">
    <source>
        <dbReference type="ARBA" id="ARBA00023136"/>
    </source>
</evidence>
<feature type="transmembrane region" description="Helical" evidence="10">
    <location>
        <begin position="111"/>
        <end position="132"/>
    </location>
</feature>
<name>A0A9P6ETV1_9AGAR</name>
<keyword evidence="8" id="KW-0333">Golgi apparatus</keyword>
<feature type="transmembrane region" description="Helical" evidence="10">
    <location>
        <begin position="229"/>
        <end position="250"/>
    </location>
</feature>
<evidence type="ECO:0000256" key="10">
    <source>
        <dbReference type="SAM" id="Phobius"/>
    </source>
</evidence>
<keyword evidence="6 10" id="KW-0812">Transmembrane</keyword>
<keyword evidence="13" id="KW-1185">Reference proteome</keyword>
<evidence type="ECO:0000313" key="13">
    <source>
        <dbReference type="Proteomes" id="UP000807306"/>
    </source>
</evidence>
<evidence type="ECO:0000313" key="12">
    <source>
        <dbReference type="EMBL" id="KAF9534820.1"/>
    </source>
</evidence>
<evidence type="ECO:0000256" key="4">
    <source>
        <dbReference type="ARBA" id="ARBA00013533"/>
    </source>
</evidence>
<dbReference type="PANTHER" id="PTHR47549">
    <property type="entry name" value="GOLGI APPARATUS MEMBRANE PROTEIN TVP38-RELATED"/>
    <property type="match status" value="1"/>
</dbReference>
<comment type="subcellular location">
    <subcellularLocation>
        <location evidence="2">Golgi apparatus membrane</location>
        <topology evidence="2">Multi-pass membrane protein</topology>
    </subcellularLocation>
</comment>
<evidence type="ECO:0000256" key="2">
    <source>
        <dbReference type="ARBA" id="ARBA00004653"/>
    </source>
</evidence>
<comment type="caution">
    <text evidence="12">The sequence shown here is derived from an EMBL/GenBank/DDBJ whole genome shotgun (WGS) entry which is preliminary data.</text>
</comment>
<dbReference type="Pfam" id="PF09335">
    <property type="entry name" value="VTT_dom"/>
    <property type="match status" value="1"/>
</dbReference>
<reference evidence="12" key="1">
    <citation type="submission" date="2020-11" db="EMBL/GenBank/DDBJ databases">
        <authorList>
            <consortium name="DOE Joint Genome Institute"/>
            <person name="Ahrendt S."/>
            <person name="Riley R."/>
            <person name="Andreopoulos W."/>
            <person name="Labutti K."/>
            <person name="Pangilinan J."/>
            <person name="Ruiz-Duenas F.J."/>
            <person name="Barrasa J.M."/>
            <person name="Sanchez-Garcia M."/>
            <person name="Camarero S."/>
            <person name="Miyauchi S."/>
            <person name="Serrano A."/>
            <person name="Linde D."/>
            <person name="Babiker R."/>
            <person name="Drula E."/>
            <person name="Ayuso-Fernandez I."/>
            <person name="Pacheco R."/>
            <person name="Padilla G."/>
            <person name="Ferreira P."/>
            <person name="Barriuso J."/>
            <person name="Kellner H."/>
            <person name="Castanera R."/>
            <person name="Alfaro M."/>
            <person name="Ramirez L."/>
            <person name="Pisabarro A.G."/>
            <person name="Kuo A."/>
            <person name="Tritt A."/>
            <person name="Lipzen A."/>
            <person name="He G."/>
            <person name="Yan M."/>
            <person name="Ng V."/>
            <person name="Cullen D."/>
            <person name="Martin F."/>
            <person name="Rosso M.-N."/>
            <person name="Henrissat B."/>
            <person name="Hibbett D."/>
            <person name="Martinez A.T."/>
            <person name="Grigoriev I.V."/>
        </authorList>
    </citation>
    <scope>NUCLEOTIDE SEQUENCE</scope>
    <source>
        <strain evidence="12">CBS 506.95</strain>
    </source>
</reference>
<comment type="similarity">
    <text evidence="3">Belongs to the TVP38/TMEM64 family.</text>
</comment>
<evidence type="ECO:0000256" key="7">
    <source>
        <dbReference type="ARBA" id="ARBA00022989"/>
    </source>
</evidence>
<evidence type="ECO:0000256" key="8">
    <source>
        <dbReference type="ARBA" id="ARBA00023034"/>
    </source>
</evidence>
<organism evidence="12 13">
    <name type="scientific">Crepidotus variabilis</name>
    <dbReference type="NCBI Taxonomy" id="179855"/>
    <lineage>
        <taxon>Eukaryota</taxon>
        <taxon>Fungi</taxon>
        <taxon>Dikarya</taxon>
        <taxon>Basidiomycota</taxon>
        <taxon>Agaricomycotina</taxon>
        <taxon>Agaricomycetes</taxon>
        <taxon>Agaricomycetidae</taxon>
        <taxon>Agaricales</taxon>
        <taxon>Agaricineae</taxon>
        <taxon>Crepidotaceae</taxon>
        <taxon>Crepidotus</taxon>
    </lineage>
</organism>
<dbReference type="GO" id="GO:0016192">
    <property type="term" value="P:vesicle-mediated transport"/>
    <property type="evidence" value="ECO:0007669"/>
    <property type="project" value="TreeGrafter"/>
</dbReference>
<dbReference type="InterPro" id="IPR032816">
    <property type="entry name" value="VTT_dom"/>
</dbReference>
<comment type="function">
    <text evidence="1">Golgi membrane protein involved in vesicular trafficking and spindle migration.</text>
</comment>
<sequence length="293" mass="32615">MSASQRLTNLWSLMKGWAKYALNKYRNLHLFGKIFIWLVVLFYIFGGAFIVIATPARIAQYTYDKAEDLAALKYGWLILGCAIVIISFPPLVGHTTLSTLAGFAYGMKGFFISAVASIVGSALAFVVLRLLFKQRLRAWANQNEKWKALESVVRAKGLPLIILIRISPFPPWVYSNSLFASIQPVKLWQFVTATCFVLPKILLHTFIGSKIAELSDGEQRGHMDTRTKIIDAGLIVGGILIALFASWTVYNLVQDHIRKLEGFSPEVDALAAEAIEGYDEEAPLLSSNQERGD</sequence>
<keyword evidence="7 10" id="KW-1133">Transmembrane helix</keyword>
<protein>
    <recommendedName>
        <fullName evidence="4">Golgi apparatus membrane protein TVP38</fullName>
    </recommendedName>
    <alternativeName>
        <fullName evidence="5">Golgi apparatus membrane protein tvp38</fullName>
    </alternativeName>
</protein>
<proteinExistence type="inferred from homology"/>
<accession>A0A9P6ETV1</accession>
<evidence type="ECO:0000256" key="3">
    <source>
        <dbReference type="ARBA" id="ARBA00008640"/>
    </source>
</evidence>
<evidence type="ECO:0000259" key="11">
    <source>
        <dbReference type="Pfam" id="PF09335"/>
    </source>
</evidence>
<dbReference type="AlphaFoldDB" id="A0A9P6ETV1"/>
<evidence type="ECO:0000256" key="6">
    <source>
        <dbReference type="ARBA" id="ARBA00022692"/>
    </source>
</evidence>
<feature type="transmembrane region" description="Helical" evidence="10">
    <location>
        <begin position="34"/>
        <end position="53"/>
    </location>
</feature>
<dbReference type="Proteomes" id="UP000807306">
    <property type="component" value="Unassembled WGS sequence"/>
</dbReference>
<dbReference type="GO" id="GO:0000139">
    <property type="term" value="C:Golgi membrane"/>
    <property type="evidence" value="ECO:0007669"/>
    <property type="project" value="UniProtKB-SubCell"/>
</dbReference>
<dbReference type="OrthoDB" id="166803at2759"/>
<feature type="transmembrane region" description="Helical" evidence="10">
    <location>
        <begin position="74"/>
        <end position="91"/>
    </location>
</feature>
<keyword evidence="9 10" id="KW-0472">Membrane</keyword>
<dbReference type="GO" id="GO:0000022">
    <property type="term" value="P:mitotic spindle elongation"/>
    <property type="evidence" value="ECO:0007669"/>
    <property type="project" value="TreeGrafter"/>
</dbReference>
<dbReference type="EMBL" id="MU157825">
    <property type="protein sequence ID" value="KAF9534820.1"/>
    <property type="molecule type" value="Genomic_DNA"/>
</dbReference>
<evidence type="ECO:0000256" key="1">
    <source>
        <dbReference type="ARBA" id="ARBA00002978"/>
    </source>
</evidence>
<gene>
    <name evidence="12" type="ORF">CPB83DRAFT_842997</name>
</gene>